<feature type="binding site" evidence="8">
    <location>
        <position position="53"/>
    </location>
    <ligand>
        <name>FAD</name>
        <dbReference type="ChEBI" id="CHEBI:57692"/>
    </ligand>
</feature>
<evidence type="ECO:0000313" key="13">
    <source>
        <dbReference type="EMBL" id="ADZ72051.1"/>
    </source>
</evidence>
<feature type="binding site" evidence="8">
    <location>
        <position position="268"/>
    </location>
    <ligand>
        <name>NAD(+)</name>
        <dbReference type="ChEBI" id="CHEBI:57540"/>
    </ligand>
</feature>
<dbReference type="PANTHER" id="PTHR43014">
    <property type="entry name" value="MERCURIC REDUCTASE"/>
    <property type="match status" value="1"/>
</dbReference>
<dbReference type="SUPFAM" id="SSF51905">
    <property type="entry name" value="FAD/NAD(P)-binding domain"/>
    <property type="match status" value="1"/>
</dbReference>
<evidence type="ECO:0000256" key="4">
    <source>
        <dbReference type="ARBA" id="ARBA00022857"/>
    </source>
</evidence>
<dbReference type="GO" id="GO:0003955">
    <property type="term" value="F:NAD(P)H dehydrogenase (quinone) activity"/>
    <property type="evidence" value="ECO:0007669"/>
    <property type="project" value="TreeGrafter"/>
</dbReference>
<feature type="disulfide bond" description="Redox-active" evidence="9">
    <location>
        <begin position="44"/>
        <end position="49"/>
    </location>
</feature>
<accession>F2J1Z0</accession>
<evidence type="ECO:0000256" key="7">
    <source>
        <dbReference type="ARBA" id="ARBA00023284"/>
    </source>
</evidence>
<dbReference type="InterPro" id="IPR004099">
    <property type="entry name" value="Pyr_nucl-diS_OxRdtase_dimer"/>
</dbReference>
<dbReference type="Gene3D" id="3.30.390.30">
    <property type="match status" value="1"/>
</dbReference>
<evidence type="ECO:0000256" key="2">
    <source>
        <dbReference type="ARBA" id="ARBA00022630"/>
    </source>
</evidence>
<reference evidence="13 14" key="1">
    <citation type="journal article" date="2011" name="J. Bacteriol.">
        <title>Complete genome sequence of Polymorphum gilvum SL003B-26A1T, a crude oil-degrading bacterium from oil-polluted saline soil.</title>
        <authorList>
            <person name="Li S.G."/>
            <person name="Tang Y.Q."/>
            <person name="Nie Y."/>
            <person name="Cai M."/>
            <person name="Wu X.L."/>
        </authorList>
    </citation>
    <scope>NUCLEOTIDE SEQUENCE [LARGE SCALE GENOMIC DNA]</scope>
    <source>
        <strain evidence="14">LMG 25793 / CGMCC 1.9160 / SL003B-26A1</strain>
    </source>
</reference>
<dbReference type="OrthoDB" id="9781772at2"/>
<keyword evidence="14" id="KW-1185">Reference proteome</keyword>
<feature type="binding site" evidence="8">
    <location>
        <position position="201"/>
    </location>
    <ligand>
        <name>NAD(+)</name>
        <dbReference type="ChEBI" id="CHEBI:57540"/>
    </ligand>
</feature>
<keyword evidence="2 10" id="KW-0285">Flavoprotein</keyword>
<dbReference type="InterPro" id="IPR036188">
    <property type="entry name" value="FAD/NAD-bd_sf"/>
</dbReference>
<dbReference type="InterPro" id="IPR023753">
    <property type="entry name" value="FAD/NAD-binding_dom"/>
</dbReference>
<comment type="similarity">
    <text evidence="1 10">Belongs to the class-I pyridine nucleotide-disulfide oxidoreductase family.</text>
</comment>
<evidence type="ECO:0000256" key="1">
    <source>
        <dbReference type="ARBA" id="ARBA00007532"/>
    </source>
</evidence>
<proteinExistence type="inferred from homology"/>
<dbReference type="STRING" id="991905.SL003B_3630"/>
<keyword evidence="4" id="KW-0521">NADP</keyword>
<feature type="domain" description="Pyridine nucleotide-disulphide oxidoreductase dimerisation" evidence="11">
    <location>
        <begin position="343"/>
        <end position="451"/>
    </location>
</feature>
<dbReference type="GO" id="GO:0016668">
    <property type="term" value="F:oxidoreductase activity, acting on a sulfur group of donors, NAD(P) as acceptor"/>
    <property type="evidence" value="ECO:0007669"/>
    <property type="project" value="InterPro"/>
</dbReference>
<dbReference type="Proteomes" id="UP000008130">
    <property type="component" value="Chromosome"/>
</dbReference>
<feature type="binding site" evidence="8">
    <location>
        <begin position="178"/>
        <end position="185"/>
    </location>
    <ligand>
        <name>NAD(+)</name>
        <dbReference type="ChEBI" id="CHEBI:57540"/>
    </ligand>
</feature>
<dbReference type="GO" id="GO:0050660">
    <property type="term" value="F:flavin adenine dinucleotide binding"/>
    <property type="evidence" value="ECO:0007669"/>
    <property type="project" value="TreeGrafter"/>
</dbReference>
<dbReference type="PIRSF" id="PIRSF000350">
    <property type="entry name" value="Mercury_reductase_MerA"/>
    <property type="match status" value="1"/>
</dbReference>
<evidence type="ECO:0000256" key="10">
    <source>
        <dbReference type="RuleBase" id="RU003691"/>
    </source>
</evidence>
<dbReference type="PANTHER" id="PTHR43014:SF2">
    <property type="entry name" value="MERCURIC REDUCTASE"/>
    <property type="match status" value="1"/>
</dbReference>
<comment type="cofactor">
    <cofactor evidence="8">
        <name>FAD</name>
        <dbReference type="ChEBI" id="CHEBI:57692"/>
    </cofactor>
    <text evidence="8">Binds 1 FAD per subunit.</text>
</comment>
<dbReference type="RefSeq" id="WP_013654360.1">
    <property type="nucleotide sequence ID" value="NC_015259.1"/>
</dbReference>
<feature type="binding site" evidence="8">
    <location>
        <begin position="141"/>
        <end position="143"/>
    </location>
    <ligand>
        <name>FAD</name>
        <dbReference type="ChEBI" id="CHEBI:57692"/>
    </ligand>
</feature>
<dbReference type="KEGG" id="pgv:SL003B_3630"/>
<dbReference type="PATRIC" id="fig|991905.3.peg.3747"/>
<dbReference type="Gene3D" id="3.50.50.60">
    <property type="entry name" value="FAD/NAD(P)-binding domain"/>
    <property type="match status" value="2"/>
</dbReference>
<dbReference type="PROSITE" id="PS00076">
    <property type="entry name" value="PYRIDINE_REDOX_1"/>
    <property type="match status" value="1"/>
</dbReference>
<dbReference type="Pfam" id="PF07992">
    <property type="entry name" value="Pyr_redox_2"/>
    <property type="match status" value="1"/>
</dbReference>
<dbReference type="PRINTS" id="PR00368">
    <property type="entry name" value="FADPNR"/>
</dbReference>
<evidence type="ECO:0000256" key="9">
    <source>
        <dbReference type="PIRSR" id="PIRSR000350-4"/>
    </source>
</evidence>
<keyword evidence="8" id="KW-0547">Nucleotide-binding</keyword>
<dbReference type="eggNOG" id="COG1249">
    <property type="taxonomic scope" value="Bacteria"/>
</dbReference>
<protein>
    <submittedName>
        <fullName evidence="13">Pyridine nucleotide-disulfide oxidoreductase dimerization protein</fullName>
    </submittedName>
</protein>
<dbReference type="EMBL" id="CP002568">
    <property type="protein sequence ID" value="ADZ72051.1"/>
    <property type="molecule type" value="Genomic_DNA"/>
</dbReference>
<evidence type="ECO:0000259" key="12">
    <source>
        <dbReference type="Pfam" id="PF07992"/>
    </source>
</evidence>
<evidence type="ECO:0000313" key="14">
    <source>
        <dbReference type="Proteomes" id="UP000008130"/>
    </source>
</evidence>
<keyword evidence="5 10" id="KW-0560">Oxidoreductase</keyword>
<evidence type="ECO:0000259" key="11">
    <source>
        <dbReference type="Pfam" id="PF02852"/>
    </source>
</evidence>
<keyword evidence="3 8" id="KW-0274">FAD</keyword>
<keyword evidence="6" id="KW-1015">Disulfide bond</keyword>
<keyword evidence="8" id="KW-0520">NAD</keyword>
<gene>
    <name evidence="13" type="ordered locus">SL003B_3630</name>
</gene>
<dbReference type="InterPro" id="IPR012999">
    <property type="entry name" value="Pyr_OxRdtase_I_AS"/>
</dbReference>
<evidence type="ECO:0000256" key="6">
    <source>
        <dbReference type="ARBA" id="ARBA00023157"/>
    </source>
</evidence>
<sequence length="476" mass="49887">MTRVLTPDICILGAGSGGLSVAAAAAAFGVEVVLVERDRMGGDCLNAGCVPSKALLAAARQAQARRSGVGFGVGETEPLVDFAAVGAHVRSVIAAIAPHDSVERFEALGVTVLKAEARFGGPDRVMAGDCEIRARRFVVATGSRPLVPPIPGLDAVPYLTNETLFDLTECPAHLLVLGGGPIGMEMAQAHRRLGAQVTVVEAHKALGRDDPELAAFVLDQLRAEGVEILEGSRVEAVEQADEGVALLVAGPGGSHRRVEGSHLLVAAGRAPVLTGLGLDAAGIGYGPRGITVDGGLRTTNRRVYAIGDVIGGLQFTHAAGYHAGLVVRSILFRLPAKENRDLVPWVTYTAPELAQVGLSEAEARRRFGDRVRVLAVDYAASDRARADRATIGRLKLIAGQRGRLLGAGIAGALAGEMANLLSLALAQKLDMKALAGFVAPYPTYGELVRRAALSYYAGMPANTWVRRTIRFLRLFG</sequence>
<dbReference type="PRINTS" id="PR00411">
    <property type="entry name" value="PNDRDTASEI"/>
</dbReference>
<dbReference type="InterPro" id="IPR016156">
    <property type="entry name" value="FAD/NAD-linked_Rdtase_dimer_sf"/>
</dbReference>
<evidence type="ECO:0000256" key="8">
    <source>
        <dbReference type="PIRSR" id="PIRSR000350-3"/>
    </source>
</evidence>
<dbReference type="Pfam" id="PF02852">
    <property type="entry name" value="Pyr_redox_dim"/>
    <property type="match status" value="1"/>
</dbReference>
<name>F2J1Z0_POLGS</name>
<dbReference type="InterPro" id="IPR001100">
    <property type="entry name" value="Pyr_nuc-diS_OxRdtase"/>
</dbReference>
<dbReference type="SUPFAM" id="SSF55424">
    <property type="entry name" value="FAD/NAD-linked reductases, dimerisation (C-terminal) domain"/>
    <property type="match status" value="1"/>
</dbReference>
<feature type="domain" description="FAD/NAD(P)-binding" evidence="12">
    <location>
        <begin position="8"/>
        <end position="322"/>
    </location>
</feature>
<organism evidence="13 14">
    <name type="scientific">Polymorphum gilvum (strain LMG 25793 / CGMCC 1.9160 / SL003B-26A1)</name>
    <dbReference type="NCBI Taxonomy" id="991905"/>
    <lineage>
        <taxon>Bacteria</taxon>
        <taxon>Pseudomonadati</taxon>
        <taxon>Pseudomonadota</taxon>
        <taxon>Alphaproteobacteria</taxon>
        <taxon>Rhodobacterales</taxon>
        <taxon>Paracoccaceae</taxon>
        <taxon>Polymorphum</taxon>
    </lineage>
</organism>
<evidence type="ECO:0000256" key="5">
    <source>
        <dbReference type="ARBA" id="ARBA00023002"/>
    </source>
</evidence>
<dbReference type="AlphaFoldDB" id="F2J1Z0"/>
<dbReference type="HOGENOM" id="CLU_016755_1_0_5"/>
<feature type="binding site" evidence="8">
    <location>
        <position position="308"/>
    </location>
    <ligand>
        <name>FAD</name>
        <dbReference type="ChEBI" id="CHEBI:57692"/>
    </ligand>
</feature>
<evidence type="ECO:0000256" key="3">
    <source>
        <dbReference type="ARBA" id="ARBA00022827"/>
    </source>
</evidence>
<keyword evidence="7 10" id="KW-0676">Redox-active center</keyword>